<dbReference type="Proteomes" id="UP000838412">
    <property type="component" value="Chromosome 8"/>
</dbReference>
<evidence type="ECO:0000313" key="6">
    <source>
        <dbReference type="Proteomes" id="UP000838412"/>
    </source>
</evidence>
<dbReference type="InterPro" id="IPR000863">
    <property type="entry name" value="Sulfotransferase_dom"/>
</dbReference>
<evidence type="ECO:0000259" key="4">
    <source>
        <dbReference type="Pfam" id="PF00685"/>
    </source>
</evidence>
<comment type="similarity">
    <text evidence="1 3">Belongs to the sulfotransferase 1 family.</text>
</comment>
<evidence type="ECO:0000256" key="3">
    <source>
        <dbReference type="RuleBase" id="RU361155"/>
    </source>
</evidence>
<name>A0A8K0ADH1_BRALA</name>
<dbReference type="Gene3D" id="3.40.50.300">
    <property type="entry name" value="P-loop containing nucleotide triphosphate hydrolases"/>
    <property type="match status" value="1"/>
</dbReference>
<sequence length="287" mass="32545">MAVRSREFWAYKETHFPPNVTKETLEALPDFQIRDDDIVVASYPKAGSNWLLGIVCKLLRSAGKTEESADSLLTGPMEMTLPTAEHAGYVTLAAKPSPRIVKTHVPISFAPRGVSKPQNQVKVLVMMRNPKDSAVSYYHFNRRLCQVAGLAEPPVWKEYAQAFVGGKVKYGDYCDHVLGWWQMWDDPHFLFLKYEDMKKDLLSSVKTIATFLEIALDEATIAAIAEESTFNRMKEDFGRSKWPTKRIIPRKGIVGDWKNWLSPDESKAFDSWCEGKLSGTGLNFDFE</sequence>
<evidence type="ECO:0000256" key="1">
    <source>
        <dbReference type="ARBA" id="ARBA00005771"/>
    </source>
</evidence>
<evidence type="ECO:0000256" key="2">
    <source>
        <dbReference type="ARBA" id="ARBA00022679"/>
    </source>
</evidence>
<dbReference type="InterPro" id="IPR027417">
    <property type="entry name" value="P-loop_NTPase"/>
</dbReference>
<dbReference type="GO" id="GO:0008146">
    <property type="term" value="F:sulfotransferase activity"/>
    <property type="evidence" value="ECO:0007669"/>
    <property type="project" value="InterPro"/>
</dbReference>
<organism evidence="5 6">
    <name type="scientific">Branchiostoma lanceolatum</name>
    <name type="common">Common lancelet</name>
    <name type="synonym">Amphioxus lanceolatum</name>
    <dbReference type="NCBI Taxonomy" id="7740"/>
    <lineage>
        <taxon>Eukaryota</taxon>
        <taxon>Metazoa</taxon>
        <taxon>Chordata</taxon>
        <taxon>Cephalochordata</taxon>
        <taxon>Leptocardii</taxon>
        <taxon>Amphioxiformes</taxon>
        <taxon>Branchiostomatidae</taxon>
        <taxon>Branchiostoma</taxon>
    </lineage>
</organism>
<gene>
    <name evidence="5" type="primary">SULT1B1</name>
    <name evidence="5" type="ORF">BLAG_LOCUS24302</name>
</gene>
<dbReference type="Pfam" id="PF00685">
    <property type="entry name" value="Sulfotransfer_1"/>
    <property type="match status" value="1"/>
</dbReference>
<dbReference type="PANTHER" id="PTHR11783">
    <property type="entry name" value="SULFOTRANSFERASE SULT"/>
    <property type="match status" value="1"/>
</dbReference>
<reference evidence="5" key="1">
    <citation type="submission" date="2022-01" db="EMBL/GenBank/DDBJ databases">
        <authorList>
            <person name="Braso-Vives M."/>
        </authorList>
    </citation>
    <scope>NUCLEOTIDE SEQUENCE</scope>
</reference>
<dbReference type="OrthoDB" id="205623at2759"/>
<protein>
    <recommendedName>
        <fullName evidence="3">Sulfotransferase</fullName>
        <ecNumber evidence="3">2.8.2.-</ecNumber>
    </recommendedName>
</protein>
<dbReference type="SUPFAM" id="SSF52540">
    <property type="entry name" value="P-loop containing nucleoside triphosphate hydrolases"/>
    <property type="match status" value="1"/>
</dbReference>
<proteinExistence type="inferred from homology"/>
<accession>A0A8K0ADH1</accession>
<dbReference type="AlphaFoldDB" id="A0A8K0ADH1"/>
<keyword evidence="6" id="KW-1185">Reference proteome</keyword>
<dbReference type="EMBL" id="OV696693">
    <property type="protein sequence ID" value="CAH1272733.1"/>
    <property type="molecule type" value="Genomic_DNA"/>
</dbReference>
<evidence type="ECO:0000313" key="5">
    <source>
        <dbReference type="EMBL" id="CAH1272733.1"/>
    </source>
</evidence>
<dbReference type="EC" id="2.8.2.-" evidence="3"/>
<feature type="domain" description="Sulfotransferase" evidence="4">
    <location>
        <begin position="35"/>
        <end position="281"/>
    </location>
</feature>
<keyword evidence="2 3" id="KW-0808">Transferase</keyword>